<evidence type="ECO:0000313" key="4">
    <source>
        <dbReference type="EMBL" id="KAK8769262.1"/>
    </source>
</evidence>
<dbReference type="Gene3D" id="2.30.42.10">
    <property type="match status" value="1"/>
</dbReference>
<dbReference type="InterPro" id="IPR041489">
    <property type="entry name" value="PDZ_6"/>
</dbReference>
<feature type="region of interest" description="Disordered" evidence="2">
    <location>
        <begin position="1307"/>
        <end position="1340"/>
    </location>
</feature>
<dbReference type="SMART" id="SM00228">
    <property type="entry name" value="PDZ"/>
    <property type="match status" value="1"/>
</dbReference>
<proteinExistence type="predicted"/>
<feature type="region of interest" description="Disordered" evidence="2">
    <location>
        <begin position="1209"/>
        <end position="1263"/>
    </location>
</feature>
<feature type="compositionally biased region" description="Polar residues" evidence="2">
    <location>
        <begin position="1308"/>
        <end position="1340"/>
    </location>
</feature>
<evidence type="ECO:0000259" key="3">
    <source>
        <dbReference type="PROSITE" id="PS50106"/>
    </source>
</evidence>
<gene>
    <name evidence="4" type="ORF">V5799_014273</name>
</gene>
<dbReference type="GO" id="GO:0099503">
    <property type="term" value="C:secretory vesicle"/>
    <property type="evidence" value="ECO:0007669"/>
    <property type="project" value="TreeGrafter"/>
</dbReference>
<dbReference type="PROSITE" id="PS50106">
    <property type="entry name" value="PDZ"/>
    <property type="match status" value="1"/>
</dbReference>
<feature type="region of interest" description="Disordered" evidence="2">
    <location>
        <begin position="1146"/>
        <end position="1183"/>
    </location>
</feature>
<keyword evidence="1" id="KW-0268">Exocytosis</keyword>
<dbReference type="InterPro" id="IPR036034">
    <property type="entry name" value="PDZ_sf"/>
</dbReference>
<dbReference type="PANTHER" id="PTHR45999:SF4">
    <property type="entry name" value="UNC-13-4A, ISOFORM B"/>
    <property type="match status" value="1"/>
</dbReference>
<feature type="region of interest" description="Disordered" evidence="2">
    <location>
        <begin position="777"/>
        <end position="798"/>
    </location>
</feature>
<comment type="caution">
    <text evidence="4">The sequence shown here is derived from an EMBL/GenBank/DDBJ whole genome shotgun (WGS) entry which is preliminary data.</text>
</comment>
<feature type="compositionally biased region" description="Basic and acidic residues" evidence="2">
    <location>
        <begin position="961"/>
        <end position="972"/>
    </location>
</feature>
<dbReference type="InterPro" id="IPR001478">
    <property type="entry name" value="PDZ"/>
</dbReference>
<evidence type="ECO:0000256" key="1">
    <source>
        <dbReference type="ARBA" id="ARBA00022483"/>
    </source>
</evidence>
<feature type="domain" description="PDZ" evidence="3">
    <location>
        <begin position="814"/>
        <end position="892"/>
    </location>
</feature>
<evidence type="ECO:0000313" key="5">
    <source>
        <dbReference type="Proteomes" id="UP001321473"/>
    </source>
</evidence>
<protein>
    <recommendedName>
        <fullName evidence="3">PDZ domain-containing protein</fullName>
    </recommendedName>
</protein>
<dbReference type="InterPro" id="IPR052095">
    <property type="entry name" value="UNC-13_domain"/>
</dbReference>
<dbReference type="CDD" id="cd06768">
    <property type="entry name" value="PDZ_NHERF-like"/>
    <property type="match status" value="1"/>
</dbReference>
<feature type="compositionally biased region" description="Polar residues" evidence="2">
    <location>
        <begin position="1209"/>
        <end position="1231"/>
    </location>
</feature>
<organism evidence="4 5">
    <name type="scientific">Amblyomma americanum</name>
    <name type="common">Lone star tick</name>
    <dbReference type="NCBI Taxonomy" id="6943"/>
    <lineage>
        <taxon>Eukaryota</taxon>
        <taxon>Metazoa</taxon>
        <taxon>Ecdysozoa</taxon>
        <taxon>Arthropoda</taxon>
        <taxon>Chelicerata</taxon>
        <taxon>Arachnida</taxon>
        <taxon>Acari</taxon>
        <taxon>Parasitiformes</taxon>
        <taxon>Ixodida</taxon>
        <taxon>Ixodoidea</taxon>
        <taxon>Ixodidae</taxon>
        <taxon>Amblyomminae</taxon>
        <taxon>Amblyomma</taxon>
    </lineage>
</organism>
<dbReference type="EMBL" id="JARKHS020022839">
    <property type="protein sequence ID" value="KAK8769262.1"/>
    <property type="molecule type" value="Genomic_DNA"/>
</dbReference>
<dbReference type="GO" id="GO:0006887">
    <property type="term" value="P:exocytosis"/>
    <property type="evidence" value="ECO:0007669"/>
    <property type="project" value="UniProtKB-KW"/>
</dbReference>
<feature type="compositionally biased region" description="Low complexity" evidence="2">
    <location>
        <begin position="1232"/>
        <end position="1250"/>
    </location>
</feature>
<keyword evidence="5" id="KW-1185">Reference proteome</keyword>
<sequence>MEQSPFRNVLRRSRRHELCLQCLRTVQRSVGKQARPYNASRVQMMAFVREVFGEDVYTACTQQLQDGKKADGDVEEMRFHFRVRLLDAEGLFDSGYRRYAHCRLWADEGDGKATEASKRKWFPDSTAEFSVEVPDPSTSSLVLELLARDPQNVWGALRKLARPSSPRAFLASLRQLLSYYFKPESTLMVVGRLSKPLQDIPCVGVEEWYGLVDSAGRNVDSKVQLSVTFHTVSTADVSVLERIREHYALSFVFLEHNVENTAEDNVARWTMWSDCVGRRGLTLLRQHALQNNMQDVEAQCCYLQAVTEHRMKVNTQISYVVMYLLLKELQMEMGNKRHDFVSDALDRLMQGLSDHINTQLVNLHDHYYLEFELHTTDLSGALSVCALMEVMSSLPIVESARTALQKNEKQWYDKLAQSWEEKATLSVIASTLHEIRSHHQKANRLFQQSWNETYTNIVIKELDDFLVCSLRPWVVRQIDDVVASVPGEKEKTLASIEAFSVIKNFLEGIFLVLDVDAEGLRIHRFREWFGPRAVDRWFQLASRASAVVVDFVANDDLLPCDTNVKYSSSFMKVAEAVDANVVKLWIILDWAENACSFAFVDSVRVWVSAYAAAIENKIDQESCSEGIGSGAIPARQCVAVNDLMAVYRYVEQIRAKIVDRYLCSSQGLSRFADVDIRVRNALNLINASKQRLLDYIVRRLLPEVELRLEKILRAQTTLAQEADVDVLLRSVMACVTALSVNLEAEAFEAVLCSLWDKMTTLIKQAISRMRTRCGVDKMESAPNSSDKSAGPTAAPSGVVDLPEGAPAARLCHMVQRPDYDGYGFKLLAVKQRSLPYVLAVEPGSPAEDAGLRPNDIIVEVNGKSLRGAVHQDVVQRVKAIPHEARLLVVDCDTAAWYEEHGIDVRGDLPNIIRISNANASPSKAGKARKKSSSSGSSSGGLTPAATRARLERTAAPGPNVAEREITASSERHHYVAEDGTLIEYREPSFLRRSDHVPVFTAPRTARPHMHSGSSSLTSMSMTSSGAITPLCAHGQGQHSLYFWLLQGAPKSPVSSALPSLAVTGNTSCVFSSVPNNQQAKPAATSKPAACSYNTDSQKQRIESQGTPSKTVPSEPLPVQEGAVSLQNVPKDCGISRDNVDTLPAIKYEPRYRAQQSAKPDTVAPSERSPHAPPSKVATESPFVSPELNDSGWFPLSLTKNAADYFSIADEQSGNPSAPFTPTHSGTPSPFGSPSRSPASATPSAAGPSDSSAHRGRRHSSPWCPAAPVALQAPYVPIVSVSYRDQPTTYAPGYSDFFTMYSGYASRAPLSSATEAPSSQVQQQGCTNTSQQASSETTDAP</sequence>
<accession>A0AAQ4E3Q9</accession>
<dbReference type="Pfam" id="PF17820">
    <property type="entry name" value="PDZ_6"/>
    <property type="match status" value="1"/>
</dbReference>
<reference evidence="4 5" key="1">
    <citation type="journal article" date="2023" name="Arcadia Sci">
        <title>De novo assembly of a long-read Amblyomma americanum tick genome.</title>
        <authorList>
            <person name="Chou S."/>
            <person name="Poskanzer K.E."/>
            <person name="Rollins M."/>
            <person name="Thuy-Boun P.S."/>
        </authorList>
    </citation>
    <scope>NUCLEOTIDE SEQUENCE [LARGE SCALE GENOMIC DNA]</scope>
    <source>
        <strain evidence="4">F_SG_1</strain>
        <tissue evidence="4">Salivary glands</tissue>
    </source>
</reference>
<feature type="region of interest" description="Disordered" evidence="2">
    <location>
        <begin position="919"/>
        <end position="972"/>
    </location>
</feature>
<feature type="compositionally biased region" description="Low complexity" evidence="2">
    <location>
        <begin position="932"/>
        <end position="947"/>
    </location>
</feature>
<feature type="compositionally biased region" description="Polar residues" evidence="2">
    <location>
        <begin position="1091"/>
        <end position="1111"/>
    </location>
</feature>
<name>A0AAQ4E3Q9_AMBAM</name>
<dbReference type="Proteomes" id="UP001321473">
    <property type="component" value="Unassembled WGS sequence"/>
</dbReference>
<evidence type="ECO:0000256" key="2">
    <source>
        <dbReference type="SAM" id="MobiDB-lite"/>
    </source>
</evidence>
<dbReference type="SUPFAM" id="SSF50156">
    <property type="entry name" value="PDZ domain-like"/>
    <property type="match status" value="1"/>
</dbReference>
<dbReference type="PANTHER" id="PTHR45999">
    <property type="entry name" value="UNC-13-4A, ISOFORM B"/>
    <property type="match status" value="1"/>
</dbReference>
<feature type="region of interest" description="Disordered" evidence="2">
    <location>
        <begin position="1077"/>
        <end position="1117"/>
    </location>
</feature>